<evidence type="ECO:0000313" key="1">
    <source>
        <dbReference type="EMBL" id="TCP25169.1"/>
    </source>
</evidence>
<sequence>MFTNKTLNKISSLDFSIKSLHLIFILNKCEIFVGYHSLDFVRNDLK</sequence>
<dbReference type="Proteomes" id="UP000294564">
    <property type="component" value="Unassembled WGS sequence"/>
</dbReference>
<name>A0A4R2NT36_9FLAO</name>
<dbReference type="EMBL" id="SLXM01000004">
    <property type="protein sequence ID" value="TCP25169.1"/>
    <property type="molecule type" value="Genomic_DNA"/>
</dbReference>
<dbReference type="AlphaFoldDB" id="A0A4R2NT36"/>
<reference evidence="1 2" key="1">
    <citation type="submission" date="2019-03" db="EMBL/GenBank/DDBJ databases">
        <title>Genomic Encyclopedia of Type Strains, Phase IV (KMG-IV): sequencing the most valuable type-strain genomes for metagenomic binning, comparative biology and taxonomic classification.</title>
        <authorList>
            <person name="Goeker M."/>
        </authorList>
    </citation>
    <scope>NUCLEOTIDE SEQUENCE [LARGE SCALE GENOMIC DNA]</scope>
    <source>
        <strain evidence="1 2">DSM 14836</strain>
    </source>
</reference>
<organism evidence="1 2">
    <name type="scientific">Tenacibaculum skagerrakense</name>
    <dbReference type="NCBI Taxonomy" id="186571"/>
    <lineage>
        <taxon>Bacteria</taxon>
        <taxon>Pseudomonadati</taxon>
        <taxon>Bacteroidota</taxon>
        <taxon>Flavobacteriia</taxon>
        <taxon>Flavobacteriales</taxon>
        <taxon>Flavobacteriaceae</taxon>
        <taxon>Tenacibaculum</taxon>
    </lineage>
</organism>
<evidence type="ECO:0000313" key="2">
    <source>
        <dbReference type="Proteomes" id="UP000294564"/>
    </source>
</evidence>
<keyword evidence="2" id="KW-1185">Reference proteome</keyword>
<comment type="caution">
    <text evidence="1">The sequence shown here is derived from an EMBL/GenBank/DDBJ whole genome shotgun (WGS) entry which is preliminary data.</text>
</comment>
<accession>A0A4R2NT36</accession>
<proteinExistence type="predicted"/>
<gene>
    <name evidence="1" type="ORF">EV195_104202</name>
</gene>
<protein>
    <submittedName>
        <fullName evidence="1">Uncharacterized protein</fullName>
    </submittedName>
</protein>